<evidence type="ECO:0000313" key="3">
    <source>
        <dbReference type="Proteomes" id="UP000750711"/>
    </source>
</evidence>
<sequence length="168" mass="18902">MDADSVGDAISGLIRSYGELNSQCVDELEEEPSPLEFMRYAAINRPFVIRGGCSRWRATKVWTAGYLEDRMGGDEVKVAITPHGKSFTLLPPLEVACVGERTFRSATYVRDEGERGLRIEEDEGGQEVPFPTWDPDRPEIRPTKFSHLSKPLRVELNAGDMLYLPALW</sequence>
<organism evidence="2 3">
    <name type="scientific">Trichoglossum hirsutum</name>
    <dbReference type="NCBI Taxonomy" id="265104"/>
    <lineage>
        <taxon>Eukaryota</taxon>
        <taxon>Fungi</taxon>
        <taxon>Dikarya</taxon>
        <taxon>Ascomycota</taxon>
        <taxon>Pezizomycotina</taxon>
        <taxon>Geoglossomycetes</taxon>
        <taxon>Geoglossales</taxon>
        <taxon>Geoglossaceae</taxon>
        <taxon>Trichoglossum</taxon>
    </lineage>
</organism>
<gene>
    <name evidence="2" type="ORF">GP486_001463</name>
</gene>
<dbReference type="PANTHER" id="PTHR12461">
    <property type="entry name" value="HYPOXIA-INDUCIBLE FACTOR 1 ALPHA INHIBITOR-RELATED"/>
    <property type="match status" value="1"/>
</dbReference>
<protein>
    <recommendedName>
        <fullName evidence="1">Cupin-like domain-containing protein</fullName>
    </recommendedName>
</protein>
<dbReference type="Pfam" id="PF13621">
    <property type="entry name" value="Cupin_8"/>
    <property type="match status" value="1"/>
</dbReference>
<evidence type="ECO:0000259" key="1">
    <source>
        <dbReference type="Pfam" id="PF13621"/>
    </source>
</evidence>
<dbReference type="InterPro" id="IPR014710">
    <property type="entry name" value="RmlC-like_jellyroll"/>
</dbReference>
<evidence type="ECO:0000313" key="2">
    <source>
        <dbReference type="EMBL" id="KAH0565151.1"/>
    </source>
</evidence>
<dbReference type="EMBL" id="JAGHQM010000131">
    <property type="protein sequence ID" value="KAH0565151.1"/>
    <property type="molecule type" value="Genomic_DNA"/>
</dbReference>
<dbReference type="InterPro" id="IPR041667">
    <property type="entry name" value="Cupin_8"/>
</dbReference>
<dbReference type="PANTHER" id="PTHR12461:SF99">
    <property type="entry name" value="BIFUNCTIONAL PEPTIDASE AND (3S)-LYSYL HYDROXYLASE JMJD7"/>
    <property type="match status" value="1"/>
</dbReference>
<reference evidence="2" key="1">
    <citation type="submission" date="2021-03" db="EMBL/GenBank/DDBJ databases">
        <title>Comparative genomics and phylogenomic investigation of the class Geoglossomycetes provide insights into ecological specialization and systematics.</title>
        <authorList>
            <person name="Melie T."/>
            <person name="Pirro S."/>
            <person name="Miller A.N."/>
            <person name="Quandt A."/>
        </authorList>
    </citation>
    <scope>NUCLEOTIDE SEQUENCE</scope>
    <source>
        <strain evidence="2">CAQ_001_2017</strain>
    </source>
</reference>
<feature type="domain" description="Cupin-like" evidence="1">
    <location>
        <begin position="85"/>
        <end position="168"/>
    </location>
</feature>
<keyword evidence="3" id="KW-1185">Reference proteome</keyword>
<dbReference type="SUPFAM" id="SSF51197">
    <property type="entry name" value="Clavaminate synthase-like"/>
    <property type="match status" value="1"/>
</dbReference>
<name>A0A9P8LGU0_9PEZI</name>
<accession>A0A9P8LGU0</accession>
<dbReference type="Gene3D" id="2.60.120.10">
    <property type="entry name" value="Jelly Rolls"/>
    <property type="match status" value="2"/>
</dbReference>
<dbReference type="Proteomes" id="UP000750711">
    <property type="component" value="Unassembled WGS sequence"/>
</dbReference>
<comment type="caution">
    <text evidence="2">The sequence shown here is derived from an EMBL/GenBank/DDBJ whole genome shotgun (WGS) entry which is preliminary data.</text>
</comment>
<dbReference type="AlphaFoldDB" id="A0A9P8LGU0"/>
<proteinExistence type="predicted"/>